<proteinExistence type="predicted"/>
<organism evidence="1 2">
    <name type="scientific">Ruminococcus callidus ATCC 27760</name>
    <dbReference type="NCBI Taxonomy" id="411473"/>
    <lineage>
        <taxon>Bacteria</taxon>
        <taxon>Bacillati</taxon>
        <taxon>Bacillota</taxon>
        <taxon>Clostridia</taxon>
        <taxon>Eubacteriales</taxon>
        <taxon>Oscillospiraceae</taxon>
        <taxon>Ruminococcus</taxon>
    </lineage>
</organism>
<feature type="non-terminal residue" evidence="1">
    <location>
        <position position="1"/>
    </location>
</feature>
<dbReference type="AlphaFoldDB" id="U2KXB5"/>
<dbReference type="EMBL" id="AWVF01000099">
    <property type="protein sequence ID" value="ERJ96750.1"/>
    <property type="molecule type" value="Genomic_DNA"/>
</dbReference>
<sequence length="72" mass="8173">PALLTVSSMVFLSPRSTNTTEEQPDGKNAQLPYLYKGSVQKSRSFWRFGLCVTAHSDDGTHGRNFQHRRFSK</sequence>
<protein>
    <submittedName>
        <fullName evidence="1">Uncharacterized protein</fullName>
    </submittedName>
</protein>
<dbReference type="HOGENOM" id="CLU_2710934_0_0_9"/>
<evidence type="ECO:0000313" key="2">
    <source>
        <dbReference type="Proteomes" id="UP000016662"/>
    </source>
</evidence>
<evidence type="ECO:0000313" key="1">
    <source>
        <dbReference type="EMBL" id="ERJ96750.1"/>
    </source>
</evidence>
<reference evidence="1 2" key="1">
    <citation type="submission" date="2013-07" db="EMBL/GenBank/DDBJ databases">
        <authorList>
            <person name="Weinstock G."/>
            <person name="Sodergren E."/>
            <person name="Wylie T."/>
            <person name="Fulton L."/>
            <person name="Fulton R."/>
            <person name="Fronick C."/>
            <person name="O'Laughlin M."/>
            <person name="Godfrey J."/>
            <person name="Miner T."/>
            <person name="Herter B."/>
            <person name="Appelbaum E."/>
            <person name="Cordes M."/>
            <person name="Lek S."/>
            <person name="Wollam A."/>
            <person name="Pepin K.H."/>
            <person name="Palsikar V.B."/>
            <person name="Mitreva M."/>
            <person name="Wilson R.K."/>
        </authorList>
    </citation>
    <scope>NUCLEOTIDE SEQUENCE [LARGE SCALE GENOMIC DNA]</scope>
    <source>
        <strain evidence="1 2">ATCC 27760</strain>
    </source>
</reference>
<comment type="caution">
    <text evidence="1">The sequence shown here is derived from an EMBL/GenBank/DDBJ whole genome shotgun (WGS) entry which is preliminary data.</text>
</comment>
<gene>
    <name evidence="1" type="ORF">RUMCAL_00876</name>
</gene>
<name>U2KXB5_9FIRM</name>
<accession>U2KXB5</accession>
<keyword evidence="2" id="KW-1185">Reference proteome</keyword>
<dbReference type="RefSeq" id="WP_021682340.1">
    <property type="nucleotide sequence ID" value="NZ_KI260412.1"/>
</dbReference>
<dbReference type="Proteomes" id="UP000016662">
    <property type="component" value="Unassembled WGS sequence"/>
</dbReference>